<dbReference type="Proteomes" id="UP000004367">
    <property type="component" value="Unassembled WGS sequence"/>
</dbReference>
<dbReference type="PROSITE" id="PS51257">
    <property type="entry name" value="PROKAR_LIPOPROTEIN"/>
    <property type="match status" value="1"/>
</dbReference>
<organism evidence="3 4">
    <name type="scientific">Mobilicoccus pelagius NBRC 104925</name>
    <dbReference type="NCBI Taxonomy" id="1089455"/>
    <lineage>
        <taxon>Bacteria</taxon>
        <taxon>Bacillati</taxon>
        <taxon>Actinomycetota</taxon>
        <taxon>Actinomycetes</taxon>
        <taxon>Micrococcales</taxon>
        <taxon>Dermatophilaceae</taxon>
        <taxon>Mobilicoccus</taxon>
    </lineage>
</organism>
<comment type="caution">
    <text evidence="3">The sequence shown here is derived from an EMBL/GenBank/DDBJ whole genome shotgun (WGS) entry which is preliminary data.</text>
</comment>
<dbReference type="eggNOG" id="ENOG5032ZZ6">
    <property type="taxonomic scope" value="Bacteria"/>
</dbReference>
<sequence>MTRRIPAAPTSRRRVLRATLLTPVLGMALAGCQWTSPIQTEKQYEPSDGRSVALGNDVNVNNMLVVTDKKGGQGTLVGLGVNNSNQPVQVTFTVPQQQPLSIDIKPHNSQQISEPKGGRANTIASVPVAPGSLLDVVVASSGAGSQTIQVPVVAPYPPYGDFHSAGPVTPSAGAESGGAGHETSAPTATSAATPTQTPTASSTASPAESPTPTAGATSTN</sequence>
<gene>
    <name evidence="3" type="ORF">MOPEL_005_00320</name>
</gene>
<dbReference type="OrthoDB" id="3267550at2"/>
<accession>H5UN62</accession>
<keyword evidence="4" id="KW-1185">Reference proteome</keyword>
<evidence type="ECO:0000313" key="3">
    <source>
        <dbReference type="EMBL" id="GAB47170.1"/>
    </source>
</evidence>
<proteinExistence type="predicted"/>
<reference evidence="3 4" key="1">
    <citation type="submission" date="2012-02" db="EMBL/GenBank/DDBJ databases">
        <title>Whole genome shotgun sequence of Mobilicoccus pelagius NBRC 104925.</title>
        <authorList>
            <person name="Yoshida Y."/>
            <person name="Hosoyama A."/>
            <person name="Tsuchikane K."/>
            <person name="Katsumata H."/>
            <person name="Yamazaki S."/>
            <person name="Fujita N."/>
        </authorList>
    </citation>
    <scope>NUCLEOTIDE SEQUENCE [LARGE SCALE GENOMIC DNA]</scope>
    <source>
        <strain evidence="3 4">NBRC 104925</strain>
    </source>
</reference>
<dbReference type="RefSeq" id="WP_009481068.1">
    <property type="nucleotide sequence ID" value="NZ_BAFE01000005.1"/>
</dbReference>
<feature type="signal peptide" evidence="2">
    <location>
        <begin position="1"/>
        <end position="30"/>
    </location>
</feature>
<keyword evidence="2" id="KW-0732">Signal</keyword>
<evidence type="ECO:0000256" key="1">
    <source>
        <dbReference type="SAM" id="MobiDB-lite"/>
    </source>
</evidence>
<evidence type="ECO:0008006" key="5">
    <source>
        <dbReference type="Google" id="ProtNLM"/>
    </source>
</evidence>
<dbReference type="EMBL" id="BAFE01000005">
    <property type="protein sequence ID" value="GAB47170.1"/>
    <property type="molecule type" value="Genomic_DNA"/>
</dbReference>
<evidence type="ECO:0000313" key="4">
    <source>
        <dbReference type="Proteomes" id="UP000004367"/>
    </source>
</evidence>
<evidence type="ECO:0000256" key="2">
    <source>
        <dbReference type="SAM" id="SignalP"/>
    </source>
</evidence>
<name>H5UN62_9MICO</name>
<feature type="compositionally biased region" description="Low complexity" evidence="1">
    <location>
        <begin position="181"/>
        <end position="220"/>
    </location>
</feature>
<feature type="chain" id="PRO_5003600091" description="Lipoprotein" evidence="2">
    <location>
        <begin position="31"/>
        <end position="220"/>
    </location>
</feature>
<dbReference type="STRING" id="1089455.MOPEL_005_00320"/>
<dbReference type="AlphaFoldDB" id="H5UN62"/>
<protein>
    <recommendedName>
        <fullName evidence="5">Lipoprotein</fullName>
    </recommendedName>
</protein>
<feature type="region of interest" description="Disordered" evidence="1">
    <location>
        <begin position="164"/>
        <end position="220"/>
    </location>
</feature>